<dbReference type="CDD" id="cd00761">
    <property type="entry name" value="Glyco_tranf_GTA_type"/>
    <property type="match status" value="1"/>
</dbReference>
<dbReference type="eggNOG" id="COG1216">
    <property type="taxonomic scope" value="Bacteria"/>
</dbReference>
<proteinExistence type="predicted"/>
<dbReference type="SUPFAM" id="SSF53448">
    <property type="entry name" value="Nucleotide-diphospho-sugar transferases"/>
    <property type="match status" value="1"/>
</dbReference>
<dbReference type="PANTHER" id="PTHR22916">
    <property type="entry name" value="GLYCOSYLTRANSFERASE"/>
    <property type="match status" value="1"/>
</dbReference>
<gene>
    <name evidence="2" type="ordered locus">OCA5_c12790</name>
</gene>
<dbReference type="GO" id="GO:0016758">
    <property type="term" value="F:hexosyltransferase activity"/>
    <property type="evidence" value="ECO:0007669"/>
    <property type="project" value="UniProtKB-ARBA"/>
</dbReference>
<dbReference type="RefSeq" id="WP_012563934.1">
    <property type="nucleotide sequence ID" value="NC_011386.1"/>
</dbReference>
<dbReference type="OrthoDB" id="9802649at2"/>
<dbReference type="Pfam" id="PF00535">
    <property type="entry name" value="Glycos_transf_2"/>
    <property type="match status" value="1"/>
</dbReference>
<feature type="domain" description="Glycosyltransferase 2-like" evidence="1">
    <location>
        <begin position="7"/>
        <end position="171"/>
    </location>
</feature>
<dbReference type="PANTHER" id="PTHR22916:SF3">
    <property type="entry name" value="UDP-GLCNAC:BETAGAL BETA-1,3-N-ACETYLGLUCOSAMINYLTRANSFERASE-LIKE PROTEIN 1"/>
    <property type="match status" value="1"/>
</dbReference>
<dbReference type="InterPro" id="IPR029044">
    <property type="entry name" value="Nucleotide-diphossugar_trans"/>
</dbReference>
<keyword evidence="2" id="KW-0808">Transferase</keyword>
<sequence>MPTIAAVIPLYNGAPYIKQAIESVFEQDRPIDEIIVVDDGSSDDGAQIVEDMRQSDDRLRLFHKANGGQGSARNFGVANTSCDLIAFLDQDDYWYKNHLAVLEKLFLAKDDGRLAYVYSNPDRVAVNGDLIAPRFLDTLKNQEHPKSSLMSCLTRDMYILPGSSLISRKAFSKVGGFDEQFRGYEDDDLFLRIFCAGYRSEYINQGLYAWRDNPSSTSYSRKMLISHILFFEKISNQDIIGKLSKAERSIVAHRFARMAARHVKTLIPRNDRETIDFLLPHIRKATSEMLPYPRSLLRFKVFRRYWLFRARLALENMLGIKRDSKPMPASPNQ</sequence>
<dbReference type="Proteomes" id="UP000007730">
    <property type="component" value="Chromosome"/>
</dbReference>
<organism evidence="2 3">
    <name type="scientific">Afipia carboxidovorans (strain ATCC 49405 / DSM 1227 / KCTC 32145 / OM5)</name>
    <name type="common">Oligotropha carboxidovorans</name>
    <dbReference type="NCBI Taxonomy" id="504832"/>
    <lineage>
        <taxon>Bacteria</taxon>
        <taxon>Pseudomonadati</taxon>
        <taxon>Pseudomonadota</taxon>
        <taxon>Alphaproteobacteria</taxon>
        <taxon>Hyphomicrobiales</taxon>
        <taxon>Nitrobacteraceae</taxon>
        <taxon>Afipia</taxon>
    </lineage>
</organism>
<dbReference type="STRING" id="504832.OCA5_c12790"/>
<dbReference type="KEGG" id="ocg:OCA5_c12790"/>
<evidence type="ECO:0000313" key="3">
    <source>
        <dbReference type="Proteomes" id="UP000007730"/>
    </source>
</evidence>
<dbReference type="Gene3D" id="3.90.550.10">
    <property type="entry name" value="Spore Coat Polysaccharide Biosynthesis Protein SpsA, Chain A"/>
    <property type="match status" value="1"/>
</dbReference>
<dbReference type="KEGG" id="oca:OCAR_6797"/>
<name>B6JH29_AFIC5</name>
<evidence type="ECO:0000259" key="1">
    <source>
        <dbReference type="Pfam" id="PF00535"/>
    </source>
</evidence>
<dbReference type="HOGENOM" id="CLU_025996_0_0_5"/>
<reference evidence="2 3" key="1">
    <citation type="journal article" date="2011" name="J. Bacteriol.">
        <title>Complete genome sequences of the chemolithoautotrophic Oligotropha carboxidovorans strains OM4 and OM5.</title>
        <authorList>
            <person name="Volland S."/>
            <person name="Rachinger M."/>
            <person name="Strittmatter A."/>
            <person name="Daniel R."/>
            <person name="Gottschalk G."/>
            <person name="Meyer O."/>
        </authorList>
    </citation>
    <scope>NUCLEOTIDE SEQUENCE [LARGE SCALE GENOMIC DNA]</scope>
    <source>
        <strain evidence="3">ATCC 49405 / DSM 1227 / KCTC 32145 / OM5</strain>
    </source>
</reference>
<accession>B6JH29</accession>
<evidence type="ECO:0000313" key="2">
    <source>
        <dbReference type="EMBL" id="AEI05995.1"/>
    </source>
</evidence>
<dbReference type="InterPro" id="IPR001173">
    <property type="entry name" value="Glyco_trans_2-like"/>
</dbReference>
<keyword evidence="3" id="KW-1185">Reference proteome</keyword>
<protein>
    <submittedName>
        <fullName evidence="2">Glycosyl transferase, family 2</fullName>
    </submittedName>
</protein>
<dbReference type="EMBL" id="CP002826">
    <property type="protein sequence ID" value="AEI05995.1"/>
    <property type="molecule type" value="Genomic_DNA"/>
</dbReference>
<dbReference type="AlphaFoldDB" id="B6JH29"/>
<dbReference type="CAZy" id="GT2">
    <property type="family name" value="Glycosyltransferase Family 2"/>
</dbReference>